<evidence type="ECO:0000256" key="1">
    <source>
        <dbReference type="SAM" id="MobiDB-lite"/>
    </source>
</evidence>
<feature type="non-terminal residue" evidence="2">
    <location>
        <position position="411"/>
    </location>
</feature>
<reference evidence="2" key="1">
    <citation type="submission" date="2022-06" db="EMBL/GenBank/DDBJ databases">
        <title>Genome Sequence of Candolleomyces eurysporus.</title>
        <authorList>
            <person name="Buettner E."/>
        </authorList>
    </citation>
    <scope>NUCLEOTIDE SEQUENCE</scope>
    <source>
        <strain evidence="2">VTCC 930004</strain>
    </source>
</reference>
<evidence type="ECO:0000313" key="3">
    <source>
        <dbReference type="Proteomes" id="UP001140091"/>
    </source>
</evidence>
<feature type="region of interest" description="Disordered" evidence="1">
    <location>
        <begin position="1"/>
        <end position="28"/>
    </location>
</feature>
<sequence length="411" mass="44625">MQNFQIDDAYKPTARTPGTVANRDDPASREVSLLFSDSDSILSTSETIFTDSSDSDSIRHHTAPTNFAGRSGPLTPGSQFTFAALWDPKTGFSTLRNGKLVAVSSTPPRPENRPSKLLFDDLDFLDDDDWDGRSPASRFGSVDSSKDVNQDDIPNILISEPEPFDDYPLQLSALCGTSDLDASVSLSKSKYTSSSDEDEGFFDSYNDHGDCEPHLPSRFSSTTIYTSTSRYLNADLNSVSTPALAPVISLALVIPNADTPSFYLIAVSLGTSAVRPVLFDSSGGGVTLGGSGFPAQNYFYQGRLRSTLERTGDPNYRAYINNEFTDTGSCATYGTLGYLPGENTSTNKCATYPNFQLQANSQNAQLGSRLTVNYVGGFFSCGPDEQIWYKQNEQEGPTNCYPVDLYTVPVV</sequence>
<name>A0A9W8MDA6_9AGAR</name>
<gene>
    <name evidence="2" type="ORF">H1R20_g12669</name>
</gene>
<accession>A0A9W8MDA6</accession>
<feature type="region of interest" description="Disordered" evidence="1">
    <location>
        <begin position="50"/>
        <end position="73"/>
    </location>
</feature>
<keyword evidence="3" id="KW-1185">Reference proteome</keyword>
<evidence type="ECO:0000313" key="2">
    <source>
        <dbReference type="EMBL" id="KAJ2924429.1"/>
    </source>
</evidence>
<protein>
    <submittedName>
        <fullName evidence="2">Uncharacterized protein</fullName>
    </submittedName>
</protein>
<organism evidence="2 3">
    <name type="scientific">Candolleomyces eurysporus</name>
    <dbReference type="NCBI Taxonomy" id="2828524"/>
    <lineage>
        <taxon>Eukaryota</taxon>
        <taxon>Fungi</taxon>
        <taxon>Dikarya</taxon>
        <taxon>Basidiomycota</taxon>
        <taxon>Agaricomycotina</taxon>
        <taxon>Agaricomycetes</taxon>
        <taxon>Agaricomycetidae</taxon>
        <taxon>Agaricales</taxon>
        <taxon>Agaricineae</taxon>
        <taxon>Psathyrellaceae</taxon>
        <taxon>Candolleomyces</taxon>
    </lineage>
</organism>
<dbReference type="AlphaFoldDB" id="A0A9W8MDA6"/>
<proteinExistence type="predicted"/>
<comment type="caution">
    <text evidence="2">The sequence shown here is derived from an EMBL/GenBank/DDBJ whole genome shotgun (WGS) entry which is preliminary data.</text>
</comment>
<dbReference type="OrthoDB" id="2818001at2759"/>
<dbReference type="Proteomes" id="UP001140091">
    <property type="component" value="Unassembled WGS sequence"/>
</dbReference>
<dbReference type="EMBL" id="JANBPK010001222">
    <property type="protein sequence ID" value="KAJ2924429.1"/>
    <property type="molecule type" value="Genomic_DNA"/>
</dbReference>